<dbReference type="InterPro" id="IPR000011">
    <property type="entry name" value="UBQ/SUMO-activ_enz_E1-like"/>
</dbReference>
<name>A0A1I8JSE7_9PLAT</name>
<dbReference type="Proteomes" id="UP000095280">
    <property type="component" value="Unplaced"/>
</dbReference>
<feature type="region of interest" description="Disordered" evidence="4">
    <location>
        <begin position="292"/>
        <end position="326"/>
    </location>
</feature>
<evidence type="ECO:0000259" key="5">
    <source>
        <dbReference type="Pfam" id="PF00899"/>
    </source>
</evidence>
<comment type="pathway">
    <text evidence="1">Protein modification; protein ubiquitination.</text>
</comment>
<dbReference type="AlphaFoldDB" id="A0A1I8JSE7"/>
<reference evidence="8" key="1">
    <citation type="submission" date="2016-11" db="UniProtKB">
        <authorList>
            <consortium name="WormBaseParasite"/>
        </authorList>
    </citation>
    <scope>IDENTIFICATION</scope>
</reference>
<dbReference type="GO" id="GO:0016567">
    <property type="term" value="P:protein ubiquitination"/>
    <property type="evidence" value="ECO:0007669"/>
    <property type="project" value="UniProtKB-UniPathway"/>
</dbReference>
<evidence type="ECO:0000256" key="1">
    <source>
        <dbReference type="ARBA" id="ARBA00004906"/>
    </source>
</evidence>
<evidence type="ECO:0000256" key="2">
    <source>
        <dbReference type="ARBA" id="ARBA00005673"/>
    </source>
</evidence>
<accession>A0A1I8JSE7</accession>
<proteinExistence type="inferred from homology"/>
<sequence>MEAYRCLPPDQLDKLRQLAREENAAAAGGRVVKPAADSVSVPLAAPTATPPASEQVAKLIASVGSLADWPIVFGSLALVRYSLRNGVSASVNSLPNIVYEDVPMGLMSECRFISQGSHRVPIKCQFAESDWSAMCDRLEAALGAHSDQPFLRVFAPRDKLADFAQAVDWLYSRAGRLPPACLTRPLPVEVLLRCLAEHLGNLCVVTNENCRATLEEHVATRKLATSRFHNQIDCPWLCTLHEAHVAAWVFSTTELCPTLNLAITASHLPADPPLQLAAVPFFSLSSAARARGQPRQDEAAWPPPPPPSHPRPPNLPPGPDSAPPTRCFAFGRGSAGFVARRPAELPAQAPSLSVPAPPPAQAPSLSVPPPRAVAFSIVGSVFGVGECNLAAGRPASGLSGIQPDTAADGIDDSLYSRQRYVMGDAAMQRMAAARVLVCGLDGLGVELAKNLALTGVRLLAVQDSRLCTAEDLGDQFFVTADDVANGAARDSASCPRLAELNPYVRIERHSGNVELPDESLGYIAEFDCVALVGASVDAQRRVSAACRTKRIPLVCAAVHGLFGCLFNDFGDVFQVNEPAAEEPREEFVASIDAAAGCVRTLDGRPHRLCVGDFVAFREIRGANRLNSGQWRVTATPEHDAFCIEAEQADLAGYECGGSFVLRVQPVQLQFRPLEHFLDGGPAAEGLSEALVMPDLGKDRAPLRLHCLHLALLRLGFNASAEALASEALACLRQADTPTPEDAEFVRRLARAAAAGGRLQPMCALFGGLAAQEVLKALTAKFTPFRQWLYLDAVELFGDDAASTLPTLTAGAEPRYHRLAACMGAGPVEQARRLRLFLVGCGAIGCELLKNFALCGFCTADGGRLTATDDDVIEKSNLNRQFLFRPGHIRQSKSLVAADVARRMNPSLSVEGLQLRVGRDTERTAFTDAFICRQDACVNALDNVAARRYMDQRCLANQRPLFESGTMGARGHVQVILPFISESYGAQQDPTEEEQVPYCTLKTFPQRIEHCIEWARDKFESSFACKPALVARLLDANGNSPRNIAKRLAADEHVPDAADAFRYLRQRPTSWPDCVQLAGKKFAKYFIHRALHILRAFPPDTRLPDGTPFWSPPKRPPRPVALNANEPLHVSCLLSLARLYAGAFCVPIPAGSDSAGFVAAMLPSITLPEFVPSTKPIETDESKSRADATADSTAGSNADPEAVLALFSSLAEPLTCQPVQFDKDNDSHVDAVASLANLRATMYGLDTVDRAADGSILRRSVGLMSASSTAARGTDRPRATC</sequence>
<dbReference type="SUPFAM" id="SSF69572">
    <property type="entry name" value="Activating enzymes of the ubiquitin-like proteins"/>
    <property type="match status" value="2"/>
</dbReference>
<evidence type="ECO:0000313" key="8">
    <source>
        <dbReference type="WBParaSite" id="snap_masked-unitig_47322-processed-gene-0.2-mRNA-1"/>
    </source>
</evidence>
<dbReference type="PANTHER" id="PTHR10953">
    <property type="entry name" value="UBIQUITIN-ACTIVATING ENZYME E1"/>
    <property type="match status" value="1"/>
</dbReference>
<dbReference type="FunFam" id="3.50.50.80:FF:000001">
    <property type="entry name" value="ubiquitin-like modifier-activating enzyme 1"/>
    <property type="match status" value="1"/>
</dbReference>
<dbReference type="GO" id="GO:0005737">
    <property type="term" value="C:cytoplasm"/>
    <property type="evidence" value="ECO:0007669"/>
    <property type="project" value="TreeGrafter"/>
</dbReference>
<evidence type="ECO:0000256" key="3">
    <source>
        <dbReference type="ARBA" id="ARBA00022598"/>
    </source>
</evidence>
<dbReference type="Gene3D" id="3.40.50.720">
    <property type="entry name" value="NAD(P)-binding Rossmann-like Domain"/>
    <property type="match status" value="1"/>
</dbReference>
<organism evidence="7 8">
    <name type="scientific">Macrostomum lignano</name>
    <dbReference type="NCBI Taxonomy" id="282301"/>
    <lineage>
        <taxon>Eukaryota</taxon>
        <taxon>Metazoa</taxon>
        <taxon>Spiralia</taxon>
        <taxon>Lophotrochozoa</taxon>
        <taxon>Platyhelminthes</taxon>
        <taxon>Rhabditophora</taxon>
        <taxon>Macrostomorpha</taxon>
        <taxon>Macrostomida</taxon>
        <taxon>Macrostomidae</taxon>
        <taxon>Macrostomum</taxon>
    </lineage>
</organism>
<protein>
    <submittedName>
        <fullName evidence="8">ThiF domain-containing protein</fullName>
    </submittedName>
</protein>
<evidence type="ECO:0000259" key="6">
    <source>
        <dbReference type="Pfam" id="PF10585"/>
    </source>
</evidence>
<dbReference type="Pfam" id="PF00899">
    <property type="entry name" value="ThiF"/>
    <property type="match status" value="1"/>
</dbReference>
<keyword evidence="7" id="KW-1185">Reference proteome</keyword>
<dbReference type="InterPro" id="IPR042449">
    <property type="entry name" value="Ub-E1_IAD_1"/>
</dbReference>
<dbReference type="InterPro" id="IPR000594">
    <property type="entry name" value="ThiF_NAD_FAD-bd"/>
</dbReference>
<dbReference type="PRINTS" id="PR01849">
    <property type="entry name" value="UBIQUITINACT"/>
</dbReference>
<feature type="compositionally biased region" description="Pro residues" evidence="4">
    <location>
        <begin position="301"/>
        <end position="322"/>
    </location>
</feature>
<feature type="compositionally biased region" description="Basic and acidic residues" evidence="4">
    <location>
        <begin position="1176"/>
        <end position="1187"/>
    </location>
</feature>
<dbReference type="GO" id="GO:0031510">
    <property type="term" value="C:SUMO activating enzyme complex"/>
    <property type="evidence" value="ECO:0007669"/>
    <property type="project" value="TreeGrafter"/>
</dbReference>
<dbReference type="InterPro" id="IPR045886">
    <property type="entry name" value="ThiF/MoeB/HesA"/>
</dbReference>
<feature type="domain" description="Ubiquitin-activating enzyme SCCH" evidence="6">
    <location>
        <begin position="1004"/>
        <end position="1250"/>
    </location>
</feature>
<dbReference type="Pfam" id="PF10585">
    <property type="entry name" value="UBA_E1_SCCH"/>
    <property type="match status" value="1"/>
</dbReference>
<dbReference type="InterPro" id="IPR035985">
    <property type="entry name" value="Ubiquitin-activating_enz"/>
</dbReference>
<evidence type="ECO:0000313" key="7">
    <source>
        <dbReference type="Proteomes" id="UP000095280"/>
    </source>
</evidence>
<feature type="domain" description="THIF-type NAD/FAD binding fold" evidence="5">
    <location>
        <begin position="415"/>
        <end position="780"/>
    </location>
</feature>
<dbReference type="PANTHER" id="PTHR10953:SF186">
    <property type="entry name" value="UBIQUITIN-LIKE MODIFIER-ACTIVATING ENZYME 6"/>
    <property type="match status" value="1"/>
</dbReference>
<feature type="compositionally biased region" description="Pro residues" evidence="4">
    <location>
        <begin position="355"/>
        <end position="367"/>
    </location>
</feature>
<dbReference type="Gene3D" id="2.40.30.180">
    <property type="entry name" value="Ubiquitin-activating enzyme E1, FCCH domain"/>
    <property type="match status" value="1"/>
</dbReference>
<dbReference type="InterPro" id="IPR019572">
    <property type="entry name" value="UBA_E1_SCCH"/>
</dbReference>
<feature type="region of interest" description="Disordered" evidence="4">
    <location>
        <begin position="1171"/>
        <end position="1196"/>
    </location>
</feature>
<dbReference type="Gene3D" id="1.10.10.2660">
    <property type="entry name" value="Ubiquitin-activating enzyme E1, SCCH domain"/>
    <property type="match status" value="1"/>
</dbReference>
<dbReference type="InterPro" id="IPR042063">
    <property type="entry name" value="Ubi_acti_E1_SCCH"/>
</dbReference>
<dbReference type="Gene3D" id="3.50.50.80">
    <property type="entry name" value="Ubiquitin-activating enzyme E1, inactive adenylation domain, subdomain 1"/>
    <property type="match status" value="1"/>
</dbReference>
<dbReference type="GO" id="GO:0019948">
    <property type="term" value="F:SUMO activating enzyme activity"/>
    <property type="evidence" value="ECO:0007669"/>
    <property type="project" value="TreeGrafter"/>
</dbReference>
<feature type="region of interest" description="Disordered" evidence="4">
    <location>
        <begin position="348"/>
        <end position="367"/>
    </location>
</feature>
<dbReference type="WBParaSite" id="snap_masked-unitig_47322-processed-gene-0.2-mRNA-1">
    <property type="protein sequence ID" value="snap_masked-unitig_47322-processed-gene-0.2-mRNA-1"/>
    <property type="gene ID" value="snap_masked-unitig_47322-processed-gene-0.2"/>
</dbReference>
<dbReference type="Gene3D" id="3.40.50.12550">
    <property type="entry name" value="Ubiquitin-activating enzyme E1, inactive adenylation domain, subdomain 2"/>
    <property type="match status" value="1"/>
</dbReference>
<dbReference type="UniPathway" id="UPA00143"/>
<dbReference type="InterPro" id="IPR042302">
    <property type="entry name" value="E1_FCCH_sf"/>
</dbReference>
<evidence type="ECO:0000256" key="4">
    <source>
        <dbReference type="SAM" id="MobiDB-lite"/>
    </source>
</evidence>
<keyword evidence="3" id="KW-0436">Ligase</keyword>
<dbReference type="GO" id="GO:0016925">
    <property type="term" value="P:protein sumoylation"/>
    <property type="evidence" value="ECO:0007669"/>
    <property type="project" value="TreeGrafter"/>
</dbReference>
<comment type="similarity">
    <text evidence="2">Belongs to the ubiquitin-activating E1 family.</text>
</comment>